<reference evidence="2" key="1">
    <citation type="submission" date="2020-07" db="EMBL/GenBank/DDBJ databases">
        <title>The High-quality genome of the commercially important snow crab, Chionoecetes opilio.</title>
        <authorList>
            <person name="Jeong J.-H."/>
            <person name="Ryu S."/>
        </authorList>
    </citation>
    <scope>NUCLEOTIDE SEQUENCE</scope>
    <source>
        <strain evidence="2">MADBK_172401_WGS</strain>
        <tissue evidence="2">Digestive gland</tissue>
    </source>
</reference>
<gene>
    <name evidence="2" type="ORF">GWK47_022022</name>
</gene>
<organism evidence="2 3">
    <name type="scientific">Chionoecetes opilio</name>
    <name type="common">Atlantic snow crab</name>
    <name type="synonym">Cancer opilio</name>
    <dbReference type="NCBI Taxonomy" id="41210"/>
    <lineage>
        <taxon>Eukaryota</taxon>
        <taxon>Metazoa</taxon>
        <taxon>Ecdysozoa</taxon>
        <taxon>Arthropoda</taxon>
        <taxon>Crustacea</taxon>
        <taxon>Multicrustacea</taxon>
        <taxon>Malacostraca</taxon>
        <taxon>Eumalacostraca</taxon>
        <taxon>Eucarida</taxon>
        <taxon>Decapoda</taxon>
        <taxon>Pleocyemata</taxon>
        <taxon>Brachyura</taxon>
        <taxon>Eubrachyura</taxon>
        <taxon>Majoidea</taxon>
        <taxon>Majidae</taxon>
        <taxon>Chionoecetes</taxon>
    </lineage>
</organism>
<feature type="compositionally biased region" description="Low complexity" evidence="1">
    <location>
        <begin position="126"/>
        <end position="141"/>
    </location>
</feature>
<comment type="caution">
    <text evidence="2">The sequence shown here is derived from an EMBL/GenBank/DDBJ whole genome shotgun (WGS) entry which is preliminary data.</text>
</comment>
<dbReference type="AlphaFoldDB" id="A0A8J4XR38"/>
<feature type="region of interest" description="Disordered" evidence="1">
    <location>
        <begin position="121"/>
        <end position="165"/>
    </location>
</feature>
<sequence>MQRYRKWEEQDKEKYEPMMTDEEDEPMLLDEEEDNTMTQYVPLHLAERNRPSHNSSCQTSDKGDAMVTYRVKENGKDIIKVLFPPSQKVEALERNRECFKDDRPHTLQALQNIMKEAKVEEKRQAIEAQAQASSVSSQQQQGKTHAGPNTNSTEETDDLPEITGYSDTYDWDDHYHLPPNLTFSRTRHSERMARLADMAQFGSPLPLEEIIIPMQMNRSELFDKVDGLQKTSNT</sequence>
<dbReference type="EMBL" id="JACEEZ010023870">
    <property type="protein sequence ID" value="KAG0710831.1"/>
    <property type="molecule type" value="Genomic_DNA"/>
</dbReference>
<dbReference type="Proteomes" id="UP000770661">
    <property type="component" value="Unassembled WGS sequence"/>
</dbReference>
<dbReference type="OrthoDB" id="10588799at2759"/>
<evidence type="ECO:0000313" key="3">
    <source>
        <dbReference type="Proteomes" id="UP000770661"/>
    </source>
</evidence>
<protein>
    <submittedName>
        <fullName evidence="2">Uncharacterized protein</fullName>
    </submittedName>
</protein>
<accession>A0A8J4XR38</accession>
<feature type="compositionally biased region" description="Basic and acidic residues" evidence="1">
    <location>
        <begin position="1"/>
        <end position="16"/>
    </location>
</feature>
<feature type="region of interest" description="Disordered" evidence="1">
    <location>
        <begin position="1"/>
        <end position="24"/>
    </location>
</feature>
<proteinExistence type="predicted"/>
<evidence type="ECO:0000313" key="2">
    <source>
        <dbReference type="EMBL" id="KAG0710831.1"/>
    </source>
</evidence>
<keyword evidence="3" id="KW-1185">Reference proteome</keyword>
<evidence type="ECO:0000256" key="1">
    <source>
        <dbReference type="SAM" id="MobiDB-lite"/>
    </source>
</evidence>
<name>A0A8J4XR38_CHIOP</name>